<dbReference type="RefSeq" id="WP_175276520.1">
    <property type="nucleotide sequence ID" value="NZ_CP054836.1"/>
</dbReference>
<evidence type="ECO:0000313" key="1">
    <source>
        <dbReference type="EMBL" id="QKV18627.1"/>
    </source>
</evidence>
<sequence length="192" mass="19288">MDEELTIAINADTTGFETALKSLERQAQSFGTTLTGALRGAVVSGRSLEDTLRAIGRGLALDALDAGLSPLRNLLNGFAARAFSGFSNALPFAQGGIAGADAMFAGGGVLAAPAYFPLAGGRTGLAGEAGPEAILPLERGPDGRLGVAAQGGGGPVTVNVTISTPDVHSFRRSEAQVTAALARAVARGRRGN</sequence>
<proteinExistence type="predicted"/>
<protein>
    <submittedName>
        <fullName evidence="1">Phage tail tape measure protein</fullName>
    </submittedName>
</protein>
<keyword evidence="2" id="KW-1185">Reference proteome</keyword>
<name>A0A6N1VI04_9HYPH</name>
<dbReference type="EMBL" id="CP054836">
    <property type="protein sequence ID" value="QKV18627.1"/>
    <property type="molecule type" value="Genomic_DNA"/>
</dbReference>
<evidence type="ECO:0000313" key="2">
    <source>
        <dbReference type="Proteomes" id="UP000509367"/>
    </source>
</evidence>
<reference evidence="1 2" key="1">
    <citation type="submission" date="2020-06" db="EMBL/GenBank/DDBJ databases">
        <title>Oricola thermophila sp. nov. isolated from a tidal sediments.</title>
        <authorList>
            <person name="Kwon K.K."/>
            <person name="Yang S.-H."/>
            <person name="Park M.-J."/>
        </authorList>
    </citation>
    <scope>NUCLEOTIDE SEQUENCE [LARGE SCALE GENOMIC DNA]</scope>
    <source>
        <strain evidence="1 2">MEBiC13590</strain>
    </source>
</reference>
<gene>
    <name evidence="1" type="ORF">HTY61_09290</name>
</gene>
<dbReference type="KEGG" id="orm:HTY61_09290"/>
<dbReference type="AlphaFoldDB" id="A0A6N1VI04"/>
<organism evidence="1 2">
    <name type="scientific">Oricola thermophila</name>
    <dbReference type="NCBI Taxonomy" id="2742145"/>
    <lineage>
        <taxon>Bacteria</taxon>
        <taxon>Pseudomonadati</taxon>
        <taxon>Pseudomonadota</taxon>
        <taxon>Alphaproteobacteria</taxon>
        <taxon>Hyphomicrobiales</taxon>
        <taxon>Ahrensiaceae</taxon>
        <taxon>Oricola</taxon>
    </lineage>
</organism>
<dbReference type="Proteomes" id="UP000509367">
    <property type="component" value="Chromosome"/>
</dbReference>
<accession>A0A6N1VI04</accession>